<comment type="caution">
    <text evidence="3">The sequence shown here is derived from an EMBL/GenBank/DDBJ whole genome shotgun (WGS) entry which is preliminary data.</text>
</comment>
<dbReference type="PROSITE" id="PS51782">
    <property type="entry name" value="LYSM"/>
    <property type="match status" value="1"/>
</dbReference>
<dbReference type="EMBL" id="VGLS01000253">
    <property type="protein sequence ID" value="MBM3224068.1"/>
    <property type="molecule type" value="Genomic_DNA"/>
</dbReference>
<name>A0A938B3S2_UNCTE</name>
<dbReference type="Gene3D" id="3.10.350.10">
    <property type="entry name" value="LysM domain"/>
    <property type="match status" value="1"/>
</dbReference>
<organism evidence="3 4">
    <name type="scientific">Tectimicrobiota bacterium</name>
    <dbReference type="NCBI Taxonomy" id="2528274"/>
    <lineage>
        <taxon>Bacteria</taxon>
        <taxon>Pseudomonadati</taxon>
        <taxon>Nitrospinota/Tectimicrobiota group</taxon>
        <taxon>Candidatus Tectimicrobiota</taxon>
    </lineage>
</organism>
<evidence type="ECO:0000256" key="1">
    <source>
        <dbReference type="SAM" id="MobiDB-lite"/>
    </source>
</evidence>
<dbReference type="InterPro" id="IPR018392">
    <property type="entry name" value="LysM"/>
</dbReference>
<reference evidence="3" key="1">
    <citation type="submission" date="2019-03" db="EMBL/GenBank/DDBJ databases">
        <title>Lake Tanganyika Metagenome-Assembled Genomes (MAGs).</title>
        <authorList>
            <person name="Tran P."/>
        </authorList>
    </citation>
    <scope>NUCLEOTIDE SEQUENCE</scope>
    <source>
        <strain evidence="3">K_DeepCast_65m_m2_066</strain>
    </source>
</reference>
<accession>A0A938B3S2</accession>
<evidence type="ECO:0000313" key="4">
    <source>
        <dbReference type="Proteomes" id="UP000712673"/>
    </source>
</evidence>
<dbReference type="Proteomes" id="UP000712673">
    <property type="component" value="Unassembled WGS sequence"/>
</dbReference>
<gene>
    <name evidence="3" type="ORF">FJZ47_09730</name>
</gene>
<evidence type="ECO:0000259" key="2">
    <source>
        <dbReference type="PROSITE" id="PS51782"/>
    </source>
</evidence>
<protein>
    <recommendedName>
        <fullName evidence="2">LysM domain-containing protein</fullName>
    </recommendedName>
</protein>
<feature type="domain" description="LysM" evidence="2">
    <location>
        <begin position="44"/>
        <end position="94"/>
    </location>
</feature>
<dbReference type="AlphaFoldDB" id="A0A938B3S2"/>
<proteinExistence type="predicted"/>
<dbReference type="InterPro" id="IPR036779">
    <property type="entry name" value="LysM_dom_sf"/>
</dbReference>
<sequence length="102" mass="11153">MVRREAVPPVSALTPPPSPPEPLRSERVPPAPEVSEALPVATATYRTVKKGDQLAKVAVEVYGFSNNAVLEWIKKNNPQLRDPNRMDVGMQLTFPPLPAGTR</sequence>
<dbReference type="CDD" id="cd00118">
    <property type="entry name" value="LysM"/>
    <property type="match status" value="1"/>
</dbReference>
<feature type="region of interest" description="Disordered" evidence="1">
    <location>
        <begin position="1"/>
        <end position="34"/>
    </location>
</feature>
<evidence type="ECO:0000313" key="3">
    <source>
        <dbReference type="EMBL" id="MBM3224068.1"/>
    </source>
</evidence>